<keyword evidence="2" id="KW-1015">Disulfide bond</keyword>
<feature type="compositionally biased region" description="Pro residues" evidence="4">
    <location>
        <begin position="7"/>
        <end position="17"/>
    </location>
</feature>
<gene>
    <name evidence="6" type="ORF">J437_LFUL003089</name>
</gene>
<dbReference type="AlphaFoldDB" id="A0A8K0NTZ3"/>
<evidence type="ECO:0000313" key="6">
    <source>
        <dbReference type="EMBL" id="KAG8224570.1"/>
    </source>
</evidence>
<dbReference type="OrthoDB" id="88467at2759"/>
<protein>
    <recommendedName>
        <fullName evidence="5">Kazal-like domain-containing protein</fullName>
    </recommendedName>
</protein>
<keyword evidence="1" id="KW-0732">Signal</keyword>
<evidence type="ECO:0000256" key="1">
    <source>
        <dbReference type="ARBA" id="ARBA00022729"/>
    </source>
</evidence>
<dbReference type="Proteomes" id="UP000792457">
    <property type="component" value="Unassembled WGS sequence"/>
</dbReference>
<dbReference type="PANTHER" id="PTHR13866:SF29">
    <property type="entry name" value="FOLLISTATIN"/>
    <property type="match status" value="1"/>
</dbReference>
<dbReference type="GO" id="GO:0005518">
    <property type="term" value="F:collagen binding"/>
    <property type="evidence" value="ECO:0007669"/>
    <property type="project" value="TreeGrafter"/>
</dbReference>
<evidence type="ECO:0000256" key="4">
    <source>
        <dbReference type="SAM" id="MobiDB-lite"/>
    </source>
</evidence>
<accession>A0A8K0NTZ3</accession>
<reference evidence="6" key="2">
    <citation type="submission" date="2017-10" db="EMBL/GenBank/DDBJ databases">
        <title>Ladona fulva Genome sequencing and assembly.</title>
        <authorList>
            <person name="Murali S."/>
            <person name="Richards S."/>
            <person name="Bandaranaike D."/>
            <person name="Bellair M."/>
            <person name="Blankenburg K."/>
            <person name="Chao H."/>
            <person name="Dinh H."/>
            <person name="Doddapaneni H."/>
            <person name="Dugan-Rocha S."/>
            <person name="Elkadiri S."/>
            <person name="Gnanaolivu R."/>
            <person name="Hernandez B."/>
            <person name="Skinner E."/>
            <person name="Javaid M."/>
            <person name="Lee S."/>
            <person name="Li M."/>
            <person name="Ming W."/>
            <person name="Munidasa M."/>
            <person name="Muniz J."/>
            <person name="Nguyen L."/>
            <person name="Hughes D."/>
            <person name="Osuji N."/>
            <person name="Pu L.-L."/>
            <person name="Puazo M."/>
            <person name="Qu C."/>
            <person name="Quiroz J."/>
            <person name="Raj R."/>
            <person name="Weissenberger G."/>
            <person name="Xin Y."/>
            <person name="Zou X."/>
            <person name="Han Y."/>
            <person name="Worley K."/>
            <person name="Muzny D."/>
            <person name="Gibbs R."/>
        </authorList>
    </citation>
    <scope>NUCLEOTIDE SEQUENCE</scope>
    <source>
        <strain evidence="6">Sampled in the wild</strain>
    </source>
</reference>
<feature type="domain" description="Kazal-like" evidence="5">
    <location>
        <begin position="79"/>
        <end position="128"/>
    </location>
</feature>
<dbReference type="CDD" id="cd00104">
    <property type="entry name" value="KAZAL_FS"/>
    <property type="match status" value="1"/>
</dbReference>
<dbReference type="GO" id="GO:0005509">
    <property type="term" value="F:calcium ion binding"/>
    <property type="evidence" value="ECO:0007669"/>
    <property type="project" value="TreeGrafter"/>
</dbReference>
<dbReference type="GO" id="GO:0005615">
    <property type="term" value="C:extracellular space"/>
    <property type="evidence" value="ECO:0007669"/>
    <property type="project" value="TreeGrafter"/>
</dbReference>
<dbReference type="Gene3D" id="3.30.60.30">
    <property type="match status" value="1"/>
</dbReference>
<evidence type="ECO:0000259" key="5">
    <source>
        <dbReference type="SMART" id="SM00280"/>
    </source>
</evidence>
<dbReference type="InterPro" id="IPR002350">
    <property type="entry name" value="Kazal_dom"/>
</dbReference>
<evidence type="ECO:0000313" key="7">
    <source>
        <dbReference type="Proteomes" id="UP000792457"/>
    </source>
</evidence>
<feature type="region of interest" description="Disordered" evidence="4">
    <location>
        <begin position="1"/>
        <end position="36"/>
    </location>
</feature>
<dbReference type="SMART" id="SM00280">
    <property type="entry name" value="KAZAL"/>
    <property type="match status" value="1"/>
</dbReference>
<sequence>MASAAPVTPPPATPTPPTGGNALRPHAGLGSSQRGVGQEVFGRGQHALRVEACRDIHCDFDATCELGPDLFPRCSCRFECAAQPPLGSPDAPKPVCGSDLRLYPSVCAMKMEACQRQEELRLRPLELCQGKVGGEKRGLVHGGGRKTLAGKPICVLFY</sequence>
<dbReference type="GO" id="GO:0050840">
    <property type="term" value="F:extracellular matrix binding"/>
    <property type="evidence" value="ECO:0007669"/>
    <property type="project" value="TreeGrafter"/>
</dbReference>
<dbReference type="InterPro" id="IPR036058">
    <property type="entry name" value="Kazal_dom_sf"/>
</dbReference>
<dbReference type="Pfam" id="PF07648">
    <property type="entry name" value="Kazal_2"/>
    <property type="match status" value="1"/>
</dbReference>
<name>A0A8K0NTZ3_LADFU</name>
<dbReference type="PANTHER" id="PTHR13866">
    <property type="entry name" value="SPARC OSTEONECTIN"/>
    <property type="match status" value="1"/>
</dbReference>
<comment type="caution">
    <text evidence="6">The sequence shown here is derived from an EMBL/GenBank/DDBJ whole genome shotgun (WGS) entry which is preliminary data.</text>
</comment>
<evidence type="ECO:0000256" key="3">
    <source>
        <dbReference type="ARBA" id="ARBA00023180"/>
    </source>
</evidence>
<dbReference type="SUPFAM" id="SSF100895">
    <property type="entry name" value="Kazal-type serine protease inhibitors"/>
    <property type="match status" value="1"/>
</dbReference>
<keyword evidence="3" id="KW-0325">Glycoprotein</keyword>
<keyword evidence="7" id="KW-1185">Reference proteome</keyword>
<dbReference type="EMBL" id="KZ308201">
    <property type="protein sequence ID" value="KAG8224570.1"/>
    <property type="molecule type" value="Genomic_DNA"/>
</dbReference>
<proteinExistence type="predicted"/>
<reference evidence="6" key="1">
    <citation type="submission" date="2013-04" db="EMBL/GenBank/DDBJ databases">
        <authorList>
            <person name="Qu J."/>
            <person name="Murali S.C."/>
            <person name="Bandaranaike D."/>
            <person name="Bellair M."/>
            <person name="Blankenburg K."/>
            <person name="Chao H."/>
            <person name="Dinh H."/>
            <person name="Doddapaneni H."/>
            <person name="Downs B."/>
            <person name="Dugan-Rocha S."/>
            <person name="Elkadiri S."/>
            <person name="Gnanaolivu R.D."/>
            <person name="Hernandez B."/>
            <person name="Javaid M."/>
            <person name="Jayaseelan J.C."/>
            <person name="Lee S."/>
            <person name="Li M."/>
            <person name="Ming W."/>
            <person name="Munidasa M."/>
            <person name="Muniz J."/>
            <person name="Nguyen L."/>
            <person name="Ongeri F."/>
            <person name="Osuji N."/>
            <person name="Pu L.-L."/>
            <person name="Puazo M."/>
            <person name="Qu C."/>
            <person name="Quiroz J."/>
            <person name="Raj R."/>
            <person name="Weissenberger G."/>
            <person name="Xin Y."/>
            <person name="Zou X."/>
            <person name="Han Y."/>
            <person name="Richards S."/>
            <person name="Worley K."/>
            <person name="Muzny D."/>
            <person name="Gibbs R."/>
        </authorList>
    </citation>
    <scope>NUCLEOTIDE SEQUENCE</scope>
    <source>
        <strain evidence="6">Sampled in the wild</strain>
    </source>
</reference>
<organism evidence="6 7">
    <name type="scientific">Ladona fulva</name>
    <name type="common">Scarce chaser dragonfly</name>
    <name type="synonym">Libellula fulva</name>
    <dbReference type="NCBI Taxonomy" id="123851"/>
    <lineage>
        <taxon>Eukaryota</taxon>
        <taxon>Metazoa</taxon>
        <taxon>Ecdysozoa</taxon>
        <taxon>Arthropoda</taxon>
        <taxon>Hexapoda</taxon>
        <taxon>Insecta</taxon>
        <taxon>Pterygota</taxon>
        <taxon>Palaeoptera</taxon>
        <taxon>Odonata</taxon>
        <taxon>Epiprocta</taxon>
        <taxon>Anisoptera</taxon>
        <taxon>Libelluloidea</taxon>
        <taxon>Libellulidae</taxon>
        <taxon>Ladona</taxon>
    </lineage>
</organism>
<evidence type="ECO:0000256" key="2">
    <source>
        <dbReference type="ARBA" id="ARBA00023157"/>
    </source>
</evidence>